<gene>
    <name evidence="1" type="ORF">GM418_30705</name>
</gene>
<sequence>MKTTFAFLFIAVILLTGCDKSEIDFDRKLTDGFCIVSGSKVVINHNDIDYYDYSTHLIYLKNNKSFADDIEGIGGFSVYADGNEIYSGQTQPGYSSFLPIGSVVINTHPSFYADYIIPISFLLVRDTSGNVSPDPREDERIINALKKYDQFYAGLDCEIKSIHYSSSNNVKVELQLKNNDPFNYYYLDPDKMGIGLFHYFTNGLFIGNLGNYYEFSHKEQHIQPESNKSWKKEWMSIINGNETKTITIVYNNFEEVPNGQYNATFMFPGLSQVDKKDVVQNDGQIWLGKLYMSKEITIE</sequence>
<dbReference type="Proteomes" id="UP000428260">
    <property type="component" value="Chromosome"/>
</dbReference>
<accession>A0A6I6K3B3</accession>
<name>A0A6I6K3B3_9BACT</name>
<protein>
    <submittedName>
        <fullName evidence="1">Uncharacterized protein</fullName>
    </submittedName>
</protein>
<dbReference type="KEGG" id="mcos:GM418_30705"/>
<dbReference type="AlphaFoldDB" id="A0A6I6K3B3"/>
<organism evidence="1 2">
    <name type="scientific">Maribellus comscasis</name>
    <dbReference type="NCBI Taxonomy" id="2681766"/>
    <lineage>
        <taxon>Bacteria</taxon>
        <taxon>Pseudomonadati</taxon>
        <taxon>Bacteroidota</taxon>
        <taxon>Bacteroidia</taxon>
        <taxon>Marinilabiliales</taxon>
        <taxon>Prolixibacteraceae</taxon>
        <taxon>Maribellus</taxon>
    </lineage>
</organism>
<evidence type="ECO:0000313" key="1">
    <source>
        <dbReference type="EMBL" id="QGY47870.1"/>
    </source>
</evidence>
<dbReference type="EMBL" id="CP046401">
    <property type="protein sequence ID" value="QGY47870.1"/>
    <property type="molecule type" value="Genomic_DNA"/>
</dbReference>
<dbReference type="RefSeq" id="WP_158872128.1">
    <property type="nucleotide sequence ID" value="NZ_CP046401.1"/>
</dbReference>
<reference evidence="1 2" key="1">
    <citation type="submission" date="2019-11" db="EMBL/GenBank/DDBJ databases">
        <authorList>
            <person name="Zheng R.K."/>
            <person name="Sun C.M."/>
        </authorList>
    </citation>
    <scope>NUCLEOTIDE SEQUENCE [LARGE SCALE GENOMIC DNA]</scope>
    <source>
        <strain evidence="1 2">WC007</strain>
    </source>
</reference>
<proteinExistence type="predicted"/>
<keyword evidence="2" id="KW-1185">Reference proteome</keyword>
<dbReference type="PROSITE" id="PS51257">
    <property type="entry name" value="PROKAR_LIPOPROTEIN"/>
    <property type="match status" value="1"/>
</dbReference>
<evidence type="ECO:0000313" key="2">
    <source>
        <dbReference type="Proteomes" id="UP000428260"/>
    </source>
</evidence>